<dbReference type="Proteomes" id="UP001158049">
    <property type="component" value="Unassembled WGS sequence"/>
</dbReference>
<dbReference type="InterPro" id="IPR012334">
    <property type="entry name" value="Pectin_lyas_fold"/>
</dbReference>
<dbReference type="Pfam" id="PF05860">
    <property type="entry name" value="TPS"/>
    <property type="match status" value="1"/>
</dbReference>
<feature type="region of interest" description="Disordered" evidence="1">
    <location>
        <begin position="1865"/>
        <end position="2018"/>
    </location>
</feature>
<feature type="compositionally biased region" description="Polar residues" evidence="1">
    <location>
        <begin position="1865"/>
        <end position="1880"/>
    </location>
</feature>
<feature type="region of interest" description="Disordered" evidence="1">
    <location>
        <begin position="2616"/>
        <end position="2642"/>
    </location>
</feature>
<feature type="compositionally biased region" description="Basic residues" evidence="1">
    <location>
        <begin position="3087"/>
        <end position="3096"/>
    </location>
</feature>
<gene>
    <name evidence="3" type="ORF">SAMN06295970_113112</name>
</gene>
<feature type="compositionally biased region" description="Low complexity" evidence="1">
    <location>
        <begin position="1916"/>
        <end position="1930"/>
    </location>
</feature>
<feature type="compositionally biased region" description="Low complexity" evidence="1">
    <location>
        <begin position="2390"/>
        <end position="2405"/>
    </location>
</feature>
<organism evidence="3 4">
    <name type="scientific">Noviherbaspirillum suwonense</name>
    <dbReference type="NCBI Taxonomy" id="1224511"/>
    <lineage>
        <taxon>Bacteria</taxon>
        <taxon>Pseudomonadati</taxon>
        <taxon>Pseudomonadota</taxon>
        <taxon>Betaproteobacteria</taxon>
        <taxon>Burkholderiales</taxon>
        <taxon>Oxalobacteraceae</taxon>
        <taxon>Noviherbaspirillum</taxon>
    </lineage>
</organism>
<evidence type="ECO:0000313" key="4">
    <source>
        <dbReference type="Proteomes" id="UP001158049"/>
    </source>
</evidence>
<feature type="domain" description="Filamentous haemagglutinin FhaB/tRNA nuclease CdiA-like TPS" evidence="2">
    <location>
        <begin position="78"/>
        <end position="199"/>
    </location>
</feature>
<dbReference type="InterPro" id="IPR011050">
    <property type="entry name" value="Pectin_lyase_fold/virulence"/>
</dbReference>
<feature type="compositionally biased region" description="Basic and acidic residues" evidence="1">
    <location>
        <begin position="1903"/>
        <end position="1914"/>
    </location>
</feature>
<feature type="region of interest" description="Disordered" evidence="1">
    <location>
        <begin position="2388"/>
        <end position="2408"/>
    </location>
</feature>
<feature type="compositionally biased region" description="Gly residues" evidence="1">
    <location>
        <begin position="2530"/>
        <end position="2541"/>
    </location>
</feature>
<feature type="region of interest" description="Disordered" evidence="1">
    <location>
        <begin position="2920"/>
        <end position="2958"/>
    </location>
</feature>
<dbReference type="Pfam" id="PF13018">
    <property type="entry name" value="ESPR"/>
    <property type="match status" value="1"/>
</dbReference>
<proteinExistence type="predicted"/>
<dbReference type="InterPro" id="IPR008638">
    <property type="entry name" value="FhaB/CdiA-like_TPS"/>
</dbReference>
<dbReference type="InterPro" id="IPR010069">
    <property type="entry name" value="CdiA_FHA1_rpt"/>
</dbReference>
<protein>
    <submittedName>
        <fullName evidence="3">Filamentous hemagglutinin family N-terminal domain-containing protein</fullName>
    </submittedName>
</protein>
<feature type="compositionally biased region" description="Low complexity" evidence="1">
    <location>
        <begin position="2146"/>
        <end position="2156"/>
    </location>
</feature>
<feature type="compositionally biased region" description="Basic and acidic residues" evidence="1">
    <location>
        <begin position="2724"/>
        <end position="2735"/>
    </location>
</feature>
<dbReference type="EMBL" id="FXUL01000013">
    <property type="protein sequence ID" value="SMP68143.1"/>
    <property type="molecule type" value="Genomic_DNA"/>
</dbReference>
<dbReference type="NCBIfam" id="TIGR01731">
    <property type="entry name" value="fil_hemag_20aa"/>
    <property type="match status" value="14"/>
</dbReference>
<dbReference type="Gene3D" id="2.160.20.10">
    <property type="entry name" value="Single-stranded right-handed beta-helix, Pectin lyase-like"/>
    <property type="match status" value="1"/>
</dbReference>
<evidence type="ECO:0000313" key="3">
    <source>
        <dbReference type="EMBL" id="SMP68143.1"/>
    </source>
</evidence>
<feature type="compositionally biased region" description="Low complexity" evidence="1">
    <location>
        <begin position="1881"/>
        <end position="1900"/>
    </location>
</feature>
<dbReference type="Pfam" id="PF13332">
    <property type="entry name" value="Fil_haemagg_2"/>
    <property type="match status" value="5"/>
</dbReference>
<feature type="region of interest" description="Disordered" evidence="1">
    <location>
        <begin position="2716"/>
        <end position="2737"/>
    </location>
</feature>
<feature type="compositionally biased region" description="Polar residues" evidence="1">
    <location>
        <begin position="3002"/>
        <end position="3011"/>
    </location>
</feature>
<dbReference type="InterPro" id="IPR024973">
    <property type="entry name" value="ESPR"/>
</dbReference>
<feature type="region of interest" description="Disordered" evidence="1">
    <location>
        <begin position="2334"/>
        <end position="2365"/>
    </location>
</feature>
<dbReference type="RefSeq" id="WP_283443462.1">
    <property type="nucleotide sequence ID" value="NZ_FXUL01000013.1"/>
</dbReference>
<keyword evidence="4" id="KW-1185">Reference proteome</keyword>
<accession>A0ABY1QFG2</accession>
<evidence type="ECO:0000259" key="2">
    <source>
        <dbReference type="SMART" id="SM00912"/>
    </source>
</evidence>
<dbReference type="InterPro" id="IPR025157">
    <property type="entry name" value="Hemagglutinin_rpt"/>
</dbReference>
<feature type="region of interest" description="Disordered" evidence="1">
    <location>
        <begin position="2515"/>
        <end position="2568"/>
    </location>
</feature>
<evidence type="ECO:0000256" key="1">
    <source>
        <dbReference type="SAM" id="MobiDB-lite"/>
    </source>
</evidence>
<feature type="region of interest" description="Disordered" evidence="1">
    <location>
        <begin position="2146"/>
        <end position="2169"/>
    </location>
</feature>
<feature type="compositionally biased region" description="Basic and acidic residues" evidence="1">
    <location>
        <begin position="2926"/>
        <end position="2935"/>
    </location>
</feature>
<dbReference type="NCBIfam" id="TIGR01901">
    <property type="entry name" value="adhes_NPXG"/>
    <property type="match status" value="1"/>
</dbReference>
<feature type="compositionally biased region" description="Polar residues" evidence="1">
    <location>
        <begin position="2341"/>
        <end position="2364"/>
    </location>
</feature>
<dbReference type="SMART" id="SM00912">
    <property type="entry name" value="Haemagg_act"/>
    <property type="match status" value="1"/>
</dbReference>
<comment type="caution">
    <text evidence="3">The sequence shown here is derived from an EMBL/GenBank/DDBJ whole genome shotgun (WGS) entry which is preliminary data.</text>
</comment>
<feature type="compositionally biased region" description="Low complexity" evidence="1">
    <location>
        <begin position="3105"/>
        <end position="3116"/>
    </location>
</feature>
<name>A0ABY1QFG2_9BURK</name>
<dbReference type="SUPFAM" id="SSF51126">
    <property type="entry name" value="Pectin lyase-like"/>
    <property type="match status" value="1"/>
</dbReference>
<feature type="region of interest" description="Disordered" evidence="1">
    <location>
        <begin position="2822"/>
        <end position="2867"/>
    </location>
</feature>
<feature type="compositionally biased region" description="Polar residues" evidence="1">
    <location>
        <begin position="2948"/>
        <end position="2958"/>
    </location>
</feature>
<reference evidence="3 4" key="1">
    <citation type="submission" date="2017-05" db="EMBL/GenBank/DDBJ databases">
        <authorList>
            <person name="Varghese N."/>
            <person name="Submissions S."/>
        </authorList>
    </citation>
    <scope>NUCLEOTIDE SEQUENCE [LARGE SCALE GENOMIC DNA]</scope>
    <source>
        <strain evidence="3 4">DSM 26001</strain>
    </source>
</reference>
<feature type="compositionally biased region" description="Polar residues" evidence="1">
    <location>
        <begin position="3026"/>
        <end position="3035"/>
    </location>
</feature>
<sequence>MNRAFRLIWSAARGACIVAPETARGRGRAACSTAAAITGAHAAAGLCAALALAGPAGAQSPPATVLPVQGPASAATAPNGVPVVNINNPNGAGLSRNQYTRYDVDQRGLVLNNSLLPGLRQSQLAGALEGNPNLGSEARVILNEVVSARRSTLAGFTEVLGGKADVIVANPYGITCGGCGFINSDRVTLTSGVPVFGADGGIAGFNVSRGDVLINGSGLNASAQQILDIVTRAVRIDGQVNTAAGGSLGIVTGNNQWRYAGRDIGGATTPDGPAPALAIDSTALGGMYAGRIRLIATEAGVGVRMLGEAAASIDDFRLDGAGRVALHGRMSAARDLQVRQAGDAGAASLELSGAAAALSAGRDLVLSSEGGATLEEAALRAGAALSLQAKSLADRSASGASRSAGTTLDAQIAGHAEIDGSRWGAGATLALRAGSLSVGALGSGFYSGEDGAAAARGMRIASSGDLTLARATLVSGADLALAAQGGALTAGAGVDAESAAGMALTARTALNNDGRLLSAQALAIDAADPAAVLAIANRGLLQAGTTLAIGAGGKPLTLANAATGRMLAGSAVFNGLALDNAGLIQGTSSLAVRTSGAVVNRPGGALLVTGKGGSLGIDAGSLDNAGVLQSAGDMRLAVGAALGNSGVIETTAAADGGSDGRLALGAGSLGNSGTIASAGAAAVKVADRLDNSGLLQAQAMSVEAAAIDNRGAASRMLAGGDLSIAGGAAAAASLTNAGLIQAGGALRVGQEGARLGDVLNAGGADMLGGSVSLAARNLDNAGLIQGTSGVDLQVGGQLANRAGARLLQAGAQAALRLRAASLVNGGGMQSAGSLLARAAAGIDNSGLMQSAGTLDIGAGAALRNQGPDGRMLSTGGDLLAAAASLDNQGRMQAARSLSAGVGGTLFNSGILLTDSAAGLLALDAGALDNRGVIQADGAARLVASAGKLQNSGEIAAGGTLDLAAAGGLENNGAASRLLAAGALTIAGGADIGNQGRVQSGAALAIGAPSRRSGRLTNGAGGMLLGDSLSLYAGSVANSGSIGARQAALIDAGALDNLGKDAAIVAGNARIVLAGKLLNQGVMHGADALAVQAAGIVNTGTAGMSSAGSLSLTARSDGIRNDGALYAGKTLSLTAPKQAVGNGDDASMDASDIRLDAGTFANSGTVEAKRNIDIRTTESFSNLPVGPAPEIRTSTPGEQVVALSRLVEPCIDFFSCKPGTTRVTTLYEANQSVTERLSAPFPTRKGQIVAGAVLDIDYGLKGANTAALLSAPTVKIHSSDGGAQAFVNQDLHLDRYGFSWQWKEIVTVDASGLVPSVSITYAYPASAADYLKPNGEGFSTTSSNSGDVQDHVYRRALPRTLLQAFDAGIFADTLDVQGGTLINRGSPSDPTIHPIGGTQPGREAIVLRPGSDGAALDPVTGLKIKPVGPAAAAQPFQGLNLALPANPNGFFVPARDPAARYLVETNPLFVNGPAAGSPGSDALARELGIDPELFQKRLGDASYEARLIRDQVVAQTGRQFLQGQASEAAQFQALMQQAAGQAAPLGLRFGKGLTPEQIARLEQDLVWMVEEDVGGTPVLVPVVYLARSTRQAVISGAVIEAFDLRIRTAALENAGGTIRGGKVEIATAGDVRNLSGSIEGRSVAVASTAGSVVNETQADTSALGTVDGGMGRRAAIASRGDLSVSAAKDVTVRGATLAAGGDAAVDAGRSVELTTASKLLAGTRSVDGGTVESRNDSQLRSTLAAGGALALRSGADLVVQGSSVQSGADMVLEAGRDLSIAAAQDRTSVQGSATVSGAGVGGGQYGTSTTRAGVVAERNVAASVASGGRLDASADRQLLVRGSSLKAQVDVQLDADAVRIEAGRNTDASAVRTDTSTYLKQSSEGATAATANAKAASESASQTSDKRSTQVDGREVASTSATSTRSASASAEVDAGKALTPDPKRKAADTDVATSASGQQRGAVVDDRGNRVVSAVDTQAAGSSRTRDDGALNRSASSTALSREDSVVTSGKPASGNGGAGGIATGSANNDLAAKGSAAASASAGAAAEANGKAGLALMENASVAEQRTAQRAVASEIASGGVLTVGGRRQVTLEGAKLKAAGDVAITGDRVDILAAQDITTASTTSRTASAGFLIDSKNKAEAAASGKASAEGSGKLATAGNPGAATPDKVAAGVKGSAAASGDARAEAGSRNNIDMVRDLQAATSSREVNNRGSAVEAGADLRITAGATLKAEGADLQGERQVALKAQNMTFAAAQDIKESSSTSTRTSGGLYADGGAKAQAKGSAAVKGEVRASLGDHGALNQDSAHAGASASLDAKGSATAEAKGGAGLQFKREAAEEQQSAGTARVTTIRSGSGDISRSAGNRIADVGTSIDAAGNFSQEAKTIDSQAASNTSSSSSKTQSDIGKLGAYGKADAEASGSLQVSGGVGAGYTGNTLDKKKQSKTVLEANAGAGIEAEYAHKDAGKSASASTAVVSSITAGGKLASRSADATVLEGARMAGRDVDLQAGSLDMKAARNASQSSEQKTEGGGKISGGVSAGTGSPVTGGLSGNFDRTTTSAEASDAVAGSIQAGRDVAIRTRDDARIEGAGIQAGGNASMEFGGKLDVAAAQSTRSTSEEKIHGALALSATRSDSGSDKGMALEGEYSKKAEAGSKAAVADIAAGGDLALSTGGDARLEGSRLKAGGNADVDVKGKLAFDAARDTSRSEALGAEGSLKLGASTERDLEKEKQTDAGKFGFSAKGQYEKSASDKALTGGVSAGGNMRVRAGGDAALEGTELRAGNAASVSAGRDLTLKAATDSAETMKFAGELALGAGSKTVSSLGKDGAATPDNTAGSRSGALDLSGDYAKSDSRRGATEQAGAGGAQFAAGRDLTMQGGSVKSAGDAALTATGDLRLETATSTANAIGGSLGAAQATTRNTVSTDKDASEGKKGAGVRGSTEEHNQGTAINSGGQVTLKSGDAASLTNTETSAARGVVTEAGKGVSTATVKDRSDVLNLGVSSKNSSTGAPLPKEKAPAWTPATPAQSAQPGRSSAARPSDAGSGKPPGPVIGAAREVAKEQGPVIGSARTKAGTAAAQKAAPKAARKTARHPRPVTGEARKAAAPSRAVAPLP</sequence>
<feature type="region of interest" description="Disordered" evidence="1">
    <location>
        <begin position="3001"/>
        <end position="3116"/>
    </location>
</feature>
<feature type="compositionally biased region" description="Low complexity" evidence="1">
    <location>
        <begin position="3071"/>
        <end position="3086"/>
    </location>
</feature>